<feature type="chain" id="PRO_5038124723" description="DUF3108 domain-containing protein" evidence="1">
    <location>
        <begin position="26"/>
        <end position="217"/>
    </location>
</feature>
<evidence type="ECO:0000313" key="2">
    <source>
        <dbReference type="EMBL" id="MBE8712154.1"/>
    </source>
</evidence>
<evidence type="ECO:0000256" key="1">
    <source>
        <dbReference type="SAM" id="SignalP"/>
    </source>
</evidence>
<comment type="caution">
    <text evidence="2">The sequence shown here is derived from an EMBL/GenBank/DDBJ whole genome shotgun (WGS) entry which is preliminary data.</text>
</comment>
<dbReference type="RefSeq" id="WP_196934495.1">
    <property type="nucleotide sequence ID" value="NZ_MU158698.1"/>
</dbReference>
<sequence length="217" mass="25106">MKTKNTVKLSVLIGSALLFCNSLHASSQPNHPTSSISVADSTPLSAFEGFYQFPNQVAYIEFIVEGNELIAKQTWDSRQYKLKRNADLNFTSVDEGYVIEFHLSNKMIVGAKILNRVELVKVDFNPDAYIRLDDGAMRKYEGKYELTRNKEMHLELRVKDGGLSLKQLWDNKVIQFSPKTANFFYNDELTFPISFEEKENQKMQMRAFENDVWLRIN</sequence>
<dbReference type="Proteomes" id="UP000616201">
    <property type="component" value="Unassembled WGS sequence"/>
</dbReference>
<keyword evidence="3" id="KW-1185">Reference proteome</keyword>
<evidence type="ECO:0000313" key="3">
    <source>
        <dbReference type="Proteomes" id="UP000616201"/>
    </source>
</evidence>
<accession>A0A928YNR1</accession>
<feature type="signal peptide" evidence="1">
    <location>
        <begin position="1"/>
        <end position="25"/>
    </location>
</feature>
<evidence type="ECO:0008006" key="4">
    <source>
        <dbReference type="Google" id="ProtNLM"/>
    </source>
</evidence>
<organism evidence="2 3">
    <name type="scientific">Sphingobacterium hungaricum</name>
    <dbReference type="NCBI Taxonomy" id="2082723"/>
    <lineage>
        <taxon>Bacteria</taxon>
        <taxon>Pseudomonadati</taxon>
        <taxon>Bacteroidota</taxon>
        <taxon>Sphingobacteriia</taxon>
        <taxon>Sphingobacteriales</taxon>
        <taxon>Sphingobacteriaceae</taxon>
        <taxon>Sphingobacterium</taxon>
    </lineage>
</organism>
<dbReference type="AlphaFoldDB" id="A0A928YNR1"/>
<dbReference type="EMBL" id="PRDK01000001">
    <property type="protein sequence ID" value="MBE8712154.1"/>
    <property type="molecule type" value="Genomic_DNA"/>
</dbReference>
<protein>
    <recommendedName>
        <fullName evidence="4">DUF3108 domain-containing protein</fullName>
    </recommendedName>
</protein>
<name>A0A928YNR1_9SPHI</name>
<proteinExistence type="predicted"/>
<reference evidence="2" key="1">
    <citation type="submission" date="2018-02" db="EMBL/GenBank/DDBJ databases">
        <authorList>
            <person name="Vasarhelyi B.M."/>
            <person name="Deshmukh S."/>
            <person name="Balint B."/>
            <person name="Kukolya J."/>
        </authorList>
    </citation>
    <scope>NUCLEOTIDE SEQUENCE</scope>
    <source>
        <strain evidence="2">KB22</strain>
    </source>
</reference>
<keyword evidence="1" id="KW-0732">Signal</keyword>
<gene>
    <name evidence="2" type="ORF">C4F49_00475</name>
</gene>